<feature type="coiled-coil region" evidence="1">
    <location>
        <begin position="24"/>
        <end position="51"/>
    </location>
</feature>
<dbReference type="VEuPathDB" id="TrichDB:TVAG_006180"/>
<dbReference type="VEuPathDB" id="TrichDB:TVAGG3_0982700"/>
<evidence type="ECO:0000313" key="3">
    <source>
        <dbReference type="EMBL" id="EAY11543.1"/>
    </source>
</evidence>
<name>A2E725_TRIV3</name>
<dbReference type="AlphaFoldDB" id="A2E725"/>
<reference evidence="3" key="1">
    <citation type="submission" date="2006-10" db="EMBL/GenBank/DDBJ databases">
        <authorList>
            <person name="Amadeo P."/>
            <person name="Zhao Q."/>
            <person name="Wortman J."/>
            <person name="Fraser-Liggett C."/>
            <person name="Carlton J."/>
        </authorList>
    </citation>
    <scope>NUCLEOTIDE SEQUENCE</scope>
    <source>
        <strain evidence="3">G3</strain>
    </source>
</reference>
<feature type="region of interest" description="Disordered" evidence="2">
    <location>
        <begin position="82"/>
        <end position="143"/>
    </location>
</feature>
<dbReference type="KEGG" id="tva:4769497"/>
<sequence>MGNIEDLNLQSNTDIVSELLVWNAEHVEEKKKKQEEEEAQIKAREEALLAEQARSSQGSGRKAAILPESAFAEREFAVSTRDIPLSPTGDGFGRIRFAPEAQSEMPHTGFRFVRRETQSMLPEGSRTPKGGPRSPNGKSYAQIFPRGVVNAPLTESRVAPSVVSAQTERPTRVSRKKYERPKPIQTAL</sequence>
<protein>
    <submittedName>
        <fullName evidence="3">Uncharacterized protein</fullName>
    </submittedName>
</protein>
<evidence type="ECO:0000256" key="2">
    <source>
        <dbReference type="SAM" id="MobiDB-lite"/>
    </source>
</evidence>
<dbReference type="SMR" id="A2E725"/>
<dbReference type="RefSeq" id="XP_001323766.1">
    <property type="nucleotide sequence ID" value="XM_001323731.1"/>
</dbReference>
<proteinExistence type="predicted"/>
<evidence type="ECO:0000256" key="1">
    <source>
        <dbReference type="SAM" id="Coils"/>
    </source>
</evidence>
<keyword evidence="4" id="KW-1185">Reference proteome</keyword>
<dbReference type="InParanoid" id="A2E725"/>
<gene>
    <name evidence="3" type="ORF">TVAG_006180</name>
</gene>
<dbReference type="EMBL" id="DS113317">
    <property type="protein sequence ID" value="EAY11543.1"/>
    <property type="molecule type" value="Genomic_DNA"/>
</dbReference>
<feature type="region of interest" description="Disordered" evidence="2">
    <location>
        <begin position="155"/>
        <end position="188"/>
    </location>
</feature>
<reference evidence="3" key="2">
    <citation type="journal article" date="2007" name="Science">
        <title>Draft genome sequence of the sexually transmitted pathogen Trichomonas vaginalis.</title>
        <authorList>
            <person name="Carlton J.M."/>
            <person name="Hirt R.P."/>
            <person name="Silva J.C."/>
            <person name="Delcher A.L."/>
            <person name="Schatz M."/>
            <person name="Zhao Q."/>
            <person name="Wortman J.R."/>
            <person name="Bidwell S.L."/>
            <person name="Alsmark U.C.M."/>
            <person name="Besteiro S."/>
            <person name="Sicheritz-Ponten T."/>
            <person name="Noel C.J."/>
            <person name="Dacks J.B."/>
            <person name="Foster P.G."/>
            <person name="Simillion C."/>
            <person name="Van de Peer Y."/>
            <person name="Miranda-Saavedra D."/>
            <person name="Barton G.J."/>
            <person name="Westrop G.D."/>
            <person name="Mueller S."/>
            <person name="Dessi D."/>
            <person name="Fiori P.L."/>
            <person name="Ren Q."/>
            <person name="Paulsen I."/>
            <person name="Zhang H."/>
            <person name="Bastida-Corcuera F.D."/>
            <person name="Simoes-Barbosa A."/>
            <person name="Brown M.T."/>
            <person name="Hayes R.D."/>
            <person name="Mukherjee M."/>
            <person name="Okumura C.Y."/>
            <person name="Schneider R."/>
            <person name="Smith A.J."/>
            <person name="Vanacova S."/>
            <person name="Villalvazo M."/>
            <person name="Haas B.J."/>
            <person name="Pertea M."/>
            <person name="Feldblyum T.V."/>
            <person name="Utterback T.R."/>
            <person name="Shu C.L."/>
            <person name="Osoegawa K."/>
            <person name="de Jong P.J."/>
            <person name="Hrdy I."/>
            <person name="Horvathova L."/>
            <person name="Zubacova Z."/>
            <person name="Dolezal P."/>
            <person name="Malik S.B."/>
            <person name="Logsdon J.M. Jr."/>
            <person name="Henze K."/>
            <person name="Gupta A."/>
            <person name="Wang C.C."/>
            <person name="Dunne R.L."/>
            <person name="Upcroft J.A."/>
            <person name="Upcroft P."/>
            <person name="White O."/>
            <person name="Salzberg S.L."/>
            <person name="Tang P."/>
            <person name="Chiu C.-H."/>
            <person name="Lee Y.-S."/>
            <person name="Embley T.M."/>
            <person name="Coombs G.H."/>
            <person name="Mottram J.C."/>
            <person name="Tachezy J."/>
            <person name="Fraser-Liggett C.M."/>
            <person name="Johnson P.J."/>
        </authorList>
    </citation>
    <scope>NUCLEOTIDE SEQUENCE [LARGE SCALE GENOMIC DNA]</scope>
    <source>
        <strain evidence="3">G3</strain>
    </source>
</reference>
<keyword evidence="1" id="KW-0175">Coiled coil</keyword>
<evidence type="ECO:0000313" key="4">
    <source>
        <dbReference type="Proteomes" id="UP000001542"/>
    </source>
</evidence>
<organism evidence="3 4">
    <name type="scientific">Trichomonas vaginalis (strain ATCC PRA-98 / G3)</name>
    <dbReference type="NCBI Taxonomy" id="412133"/>
    <lineage>
        <taxon>Eukaryota</taxon>
        <taxon>Metamonada</taxon>
        <taxon>Parabasalia</taxon>
        <taxon>Trichomonadida</taxon>
        <taxon>Trichomonadidae</taxon>
        <taxon>Trichomonas</taxon>
    </lineage>
</organism>
<accession>A2E725</accession>
<dbReference type="Proteomes" id="UP000001542">
    <property type="component" value="Unassembled WGS sequence"/>
</dbReference>